<feature type="signal peptide" evidence="2">
    <location>
        <begin position="1"/>
        <end position="18"/>
    </location>
</feature>
<dbReference type="SUPFAM" id="SSF111369">
    <property type="entry name" value="HlyD-like secretion proteins"/>
    <property type="match status" value="1"/>
</dbReference>
<dbReference type="GO" id="GO:0030288">
    <property type="term" value="C:outer membrane-bounded periplasmic space"/>
    <property type="evidence" value="ECO:0007669"/>
    <property type="project" value="TreeGrafter"/>
</dbReference>
<dbReference type="KEGG" id="mpad:KEF85_15470"/>
<dbReference type="GO" id="GO:0046914">
    <property type="term" value="F:transition metal ion binding"/>
    <property type="evidence" value="ECO:0007669"/>
    <property type="project" value="TreeGrafter"/>
</dbReference>
<protein>
    <submittedName>
        <fullName evidence="4">Efflux RND transporter periplasmic adaptor subunit</fullName>
    </submittedName>
</protein>
<dbReference type="PANTHER" id="PTHR30097:SF4">
    <property type="entry name" value="SLR6042 PROTEIN"/>
    <property type="match status" value="1"/>
</dbReference>
<dbReference type="Gene3D" id="2.40.50.100">
    <property type="match status" value="1"/>
</dbReference>
<dbReference type="Proteomes" id="UP000676649">
    <property type="component" value="Chromosome"/>
</dbReference>
<feature type="chain" id="PRO_5037239661" evidence="2">
    <location>
        <begin position="19"/>
        <end position="363"/>
    </location>
</feature>
<dbReference type="Pfam" id="PF25973">
    <property type="entry name" value="BSH_CzcB"/>
    <property type="match status" value="1"/>
</dbReference>
<evidence type="ECO:0000313" key="4">
    <source>
        <dbReference type="EMBL" id="QWF70699.1"/>
    </source>
</evidence>
<dbReference type="Gene3D" id="2.40.30.170">
    <property type="match status" value="1"/>
</dbReference>
<dbReference type="PANTHER" id="PTHR30097">
    <property type="entry name" value="CATION EFFLUX SYSTEM PROTEIN CUSB"/>
    <property type="match status" value="1"/>
</dbReference>
<proteinExistence type="predicted"/>
<dbReference type="GO" id="GO:0015679">
    <property type="term" value="P:plasma membrane copper ion transport"/>
    <property type="evidence" value="ECO:0007669"/>
    <property type="project" value="TreeGrafter"/>
</dbReference>
<organism evidence="4 5">
    <name type="scientific">Methylomonas paludis</name>
    <dbReference type="NCBI Taxonomy" id="1173101"/>
    <lineage>
        <taxon>Bacteria</taxon>
        <taxon>Pseudomonadati</taxon>
        <taxon>Pseudomonadota</taxon>
        <taxon>Gammaproteobacteria</taxon>
        <taxon>Methylococcales</taxon>
        <taxon>Methylococcaceae</taxon>
        <taxon>Methylomonas</taxon>
    </lineage>
</organism>
<name>A0A975R9X6_9GAMM</name>
<evidence type="ECO:0000259" key="3">
    <source>
        <dbReference type="Pfam" id="PF25973"/>
    </source>
</evidence>
<dbReference type="AlphaFoldDB" id="A0A975R9X6"/>
<dbReference type="GO" id="GO:0060003">
    <property type="term" value="P:copper ion export"/>
    <property type="evidence" value="ECO:0007669"/>
    <property type="project" value="TreeGrafter"/>
</dbReference>
<accession>A0A975R9X6</accession>
<dbReference type="InterPro" id="IPR058647">
    <property type="entry name" value="BSH_CzcB-like"/>
</dbReference>
<feature type="domain" description="CzcB-like barrel-sandwich hybrid" evidence="3">
    <location>
        <begin position="69"/>
        <end position="212"/>
    </location>
</feature>
<dbReference type="RefSeq" id="WP_215582111.1">
    <property type="nucleotide sequence ID" value="NZ_CP073754.1"/>
</dbReference>
<dbReference type="Gene3D" id="1.10.287.470">
    <property type="entry name" value="Helix hairpin bin"/>
    <property type="match status" value="1"/>
</dbReference>
<evidence type="ECO:0000256" key="2">
    <source>
        <dbReference type="SAM" id="SignalP"/>
    </source>
</evidence>
<keyword evidence="5" id="KW-1185">Reference proteome</keyword>
<evidence type="ECO:0000313" key="5">
    <source>
        <dbReference type="Proteomes" id="UP000676649"/>
    </source>
</evidence>
<keyword evidence="1" id="KW-0813">Transport</keyword>
<gene>
    <name evidence="4" type="ORF">KEF85_15470</name>
</gene>
<dbReference type="EMBL" id="CP073754">
    <property type="protein sequence ID" value="QWF70699.1"/>
    <property type="molecule type" value="Genomic_DNA"/>
</dbReference>
<reference evidence="4" key="1">
    <citation type="submission" date="2021-04" db="EMBL/GenBank/DDBJ databases">
        <title>Draft genome sequence data of methanotrophic Methylovulum sp. strain S1L and Methylomonas sp. strain S2AM isolated from boreal lake water columns.</title>
        <authorList>
            <person name="Rissanen A.J."/>
            <person name="Mangayil R."/>
            <person name="Svenning M.M."/>
            <person name="Khanongnuch R."/>
        </authorList>
    </citation>
    <scope>NUCLEOTIDE SEQUENCE</scope>
    <source>
        <strain evidence="4">S2AM</strain>
    </source>
</reference>
<evidence type="ECO:0000256" key="1">
    <source>
        <dbReference type="ARBA" id="ARBA00022448"/>
    </source>
</evidence>
<sequence>MKKILLTLLLLSPVTLNAADQQILINQNQIDKLDIVVGPLSVSHQVPILSAPAKVVVPANHERLLSSTQPGLIVQLLANIGDSIQKDQVLAVINSPELVTLQRDYLTAQSDLKLSDLEYSRDQKLLEEGVIADRRWHETETLHLNKTAHSDSARQLLEMAGMSSVEIQNLVHTGKLNSLLLLRSPISGVVLERFATVGSRLNIQEAIYRIADLTQLWLEINIPQERVRNIAIGDRVHIENTDISAKISLLGQSVINNNQTVLARAVIEGHTDILRAGQNINVQIMENSTENNFKVPNSAIAQYAGHNYIFVRNTNGFYVTEIDVTGKQDSDSLISGPFSGHELIAVKGSVALKAAWLGLGSSD</sequence>
<keyword evidence="2" id="KW-0732">Signal</keyword>
<dbReference type="InterPro" id="IPR051909">
    <property type="entry name" value="MFP_Cation_Efflux"/>
</dbReference>